<organism evidence="7 8">
    <name type="scientific">Pilimelia anulata</name>
    <dbReference type="NCBI Taxonomy" id="53371"/>
    <lineage>
        <taxon>Bacteria</taxon>
        <taxon>Bacillati</taxon>
        <taxon>Actinomycetota</taxon>
        <taxon>Actinomycetes</taxon>
        <taxon>Micromonosporales</taxon>
        <taxon>Micromonosporaceae</taxon>
        <taxon>Pilimelia</taxon>
    </lineage>
</organism>
<evidence type="ECO:0000256" key="2">
    <source>
        <dbReference type="ARBA" id="ARBA00022723"/>
    </source>
</evidence>
<dbReference type="AlphaFoldDB" id="A0A8J3BGQ4"/>
<dbReference type="Gene3D" id="2.102.10.10">
    <property type="entry name" value="Rieske [2Fe-2S] iron-sulphur domain"/>
    <property type="match status" value="1"/>
</dbReference>
<name>A0A8J3BGQ4_9ACTN</name>
<dbReference type="EMBL" id="BMQB01000008">
    <property type="protein sequence ID" value="GGK02402.1"/>
    <property type="molecule type" value="Genomic_DNA"/>
</dbReference>
<accession>A0A8J3BGQ4</accession>
<feature type="compositionally biased region" description="Gly residues" evidence="5">
    <location>
        <begin position="64"/>
        <end position="95"/>
    </location>
</feature>
<reference evidence="7" key="2">
    <citation type="submission" date="2020-09" db="EMBL/GenBank/DDBJ databases">
        <authorList>
            <person name="Sun Q."/>
            <person name="Ohkuma M."/>
        </authorList>
    </citation>
    <scope>NUCLEOTIDE SEQUENCE</scope>
    <source>
        <strain evidence="7">JCM 3090</strain>
    </source>
</reference>
<evidence type="ECO:0000256" key="1">
    <source>
        <dbReference type="ARBA" id="ARBA00022714"/>
    </source>
</evidence>
<evidence type="ECO:0000313" key="7">
    <source>
        <dbReference type="EMBL" id="GGK02402.1"/>
    </source>
</evidence>
<dbReference type="Proteomes" id="UP000649739">
    <property type="component" value="Unassembled WGS sequence"/>
</dbReference>
<dbReference type="SUPFAM" id="SSF50022">
    <property type="entry name" value="ISP domain"/>
    <property type="match status" value="1"/>
</dbReference>
<evidence type="ECO:0000256" key="3">
    <source>
        <dbReference type="ARBA" id="ARBA00023004"/>
    </source>
</evidence>
<keyword evidence="8" id="KW-1185">Reference proteome</keyword>
<dbReference type="InterPro" id="IPR036922">
    <property type="entry name" value="Rieske_2Fe-2S_sf"/>
</dbReference>
<evidence type="ECO:0000259" key="6">
    <source>
        <dbReference type="PROSITE" id="PS51296"/>
    </source>
</evidence>
<feature type="region of interest" description="Disordered" evidence="5">
    <location>
        <begin position="55"/>
        <end position="97"/>
    </location>
</feature>
<dbReference type="RefSeq" id="WP_189171300.1">
    <property type="nucleotide sequence ID" value="NZ_BMQB01000008.1"/>
</dbReference>
<protein>
    <recommendedName>
        <fullName evidence="6">Rieske domain-containing protein</fullName>
    </recommendedName>
</protein>
<dbReference type="CDD" id="cd03467">
    <property type="entry name" value="Rieske"/>
    <property type="match status" value="1"/>
</dbReference>
<dbReference type="Pfam" id="PF00355">
    <property type="entry name" value="Rieske"/>
    <property type="match status" value="1"/>
</dbReference>
<dbReference type="GO" id="GO:0051537">
    <property type="term" value="F:2 iron, 2 sulfur cluster binding"/>
    <property type="evidence" value="ECO:0007669"/>
    <property type="project" value="UniProtKB-KW"/>
</dbReference>
<sequence length="187" mass="17954">MSPSPQTPPPAPTGNAICPVRRGLLAAAGGVSVVALLAACGDGYNDYQVPPVDNAGAAGNDPAAGGGAAPDPAGGGGNTGGNGGGANDGGGGGGAANALASTDEIPVGGGKVVDGLLIMQPEQGRFRAFDAACPHQGVQVSPPKNGTINCPGHGAQFDDQGGVTNGPAQSGLVRRKLRVRNGSIFRA</sequence>
<keyword evidence="2" id="KW-0479">Metal-binding</keyword>
<keyword evidence="3" id="KW-0408">Iron</keyword>
<dbReference type="GO" id="GO:0016705">
    <property type="term" value="F:oxidoreductase activity, acting on paired donors, with incorporation or reduction of molecular oxygen"/>
    <property type="evidence" value="ECO:0007669"/>
    <property type="project" value="UniProtKB-ARBA"/>
</dbReference>
<evidence type="ECO:0000313" key="8">
    <source>
        <dbReference type="Proteomes" id="UP000649739"/>
    </source>
</evidence>
<reference evidence="7" key="1">
    <citation type="journal article" date="2014" name="Int. J. Syst. Evol. Microbiol.">
        <title>Complete genome sequence of Corynebacterium casei LMG S-19264T (=DSM 44701T), isolated from a smear-ripened cheese.</title>
        <authorList>
            <consortium name="US DOE Joint Genome Institute (JGI-PGF)"/>
            <person name="Walter F."/>
            <person name="Albersmeier A."/>
            <person name="Kalinowski J."/>
            <person name="Ruckert C."/>
        </authorList>
    </citation>
    <scope>NUCLEOTIDE SEQUENCE</scope>
    <source>
        <strain evidence="7">JCM 3090</strain>
    </source>
</reference>
<comment type="caution">
    <text evidence="7">The sequence shown here is derived from an EMBL/GenBank/DDBJ whole genome shotgun (WGS) entry which is preliminary data.</text>
</comment>
<dbReference type="InterPro" id="IPR017941">
    <property type="entry name" value="Rieske_2Fe-2S"/>
</dbReference>
<proteinExistence type="predicted"/>
<evidence type="ECO:0000256" key="5">
    <source>
        <dbReference type="SAM" id="MobiDB-lite"/>
    </source>
</evidence>
<dbReference type="GO" id="GO:0046872">
    <property type="term" value="F:metal ion binding"/>
    <property type="evidence" value="ECO:0007669"/>
    <property type="project" value="UniProtKB-KW"/>
</dbReference>
<keyword evidence="4" id="KW-0411">Iron-sulfur</keyword>
<gene>
    <name evidence="7" type="ORF">GCM10010123_35450</name>
</gene>
<keyword evidence="1" id="KW-0001">2Fe-2S</keyword>
<feature type="domain" description="Rieske" evidence="6">
    <location>
        <begin position="96"/>
        <end position="186"/>
    </location>
</feature>
<dbReference type="PROSITE" id="PS51296">
    <property type="entry name" value="RIESKE"/>
    <property type="match status" value="1"/>
</dbReference>
<dbReference type="GO" id="GO:0004497">
    <property type="term" value="F:monooxygenase activity"/>
    <property type="evidence" value="ECO:0007669"/>
    <property type="project" value="UniProtKB-ARBA"/>
</dbReference>
<evidence type="ECO:0000256" key="4">
    <source>
        <dbReference type="ARBA" id="ARBA00023014"/>
    </source>
</evidence>